<dbReference type="OrthoDB" id="10467705at2759"/>
<evidence type="ECO:0000313" key="3">
    <source>
        <dbReference type="Proteomes" id="UP000244722"/>
    </source>
</evidence>
<dbReference type="Proteomes" id="UP000244722">
    <property type="component" value="Unassembled WGS sequence"/>
</dbReference>
<organism evidence="2 3">
    <name type="scientific">Tuber borchii</name>
    <name type="common">White truffle</name>
    <dbReference type="NCBI Taxonomy" id="42251"/>
    <lineage>
        <taxon>Eukaryota</taxon>
        <taxon>Fungi</taxon>
        <taxon>Dikarya</taxon>
        <taxon>Ascomycota</taxon>
        <taxon>Pezizomycotina</taxon>
        <taxon>Pezizomycetes</taxon>
        <taxon>Pezizales</taxon>
        <taxon>Tuberaceae</taxon>
        <taxon>Tuber</taxon>
    </lineage>
</organism>
<dbReference type="AlphaFoldDB" id="A0A2T6ZR79"/>
<reference evidence="2 3" key="1">
    <citation type="submission" date="2017-04" db="EMBL/GenBank/DDBJ databases">
        <title>Draft genome sequence of Tuber borchii Vittad., a whitish edible truffle.</title>
        <authorList>
            <consortium name="DOE Joint Genome Institute"/>
            <person name="Murat C."/>
            <person name="Kuo A."/>
            <person name="Barry K.W."/>
            <person name="Clum A."/>
            <person name="Dockter R.B."/>
            <person name="Fauchery L."/>
            <person name="Iotti M."/>
            <person name="Kohler A."/>
            <person name="Labutti K."/>
            <person name="Lindquist E.A."/>
            <person name="Lipzen A."/>
            <person name="Ohm R.A."/>
            <person name="Wang M."/>
            <person name="Grigoriev I.V."/>
            <person name="Zambonelli A."/>
            <person name="Martin F.M."/>
        </authorList>
    </citation>
    <scope>NUCLEOTIDE SEQUENCE [LARGE SCALE GENOMIC DNA]</scope>
    <source>
        <strain evidence="2 3">Tbo3840</strain>
    </source>
</reference>
<evidence type="ECO:0000256" key="1">
    <source>
        <dbReference type="SAM" id="MobiDB-lite"/>
    </source>
</evidence>
<sequence>MGVAGSEVVEGGEIDAALSVRGVAGRSAKVPAGPAGGLSMAPSNSTRRRASSVRSQDMQGRLLIAPGMYLICSASDGIEGPGRDPAIKGSLVELASFFSSSQFHGSSLALRDCIEGPAPPFYPSGSVIEFKITSAMPIPPSCWRLREPSTASSWLSS</sequence>
<gene>
    <name evidence="2" type="ORF">B9Z19DRAFT_1101608</name>
</gene>
<evidence type="ECO:0000313" key="2">
    <source>
        <dbReference type="EMBL" id="PUU78000.1"/>
    </source>
</evidence>
<accession>A0A2T6ZR79</accession>
<feature type="region of interest" description="Disordered" evidence="1">
    <location>
        <begin position="27"/>
        <end position="56"/>
    </location>
</feature>
<keyword evidence="3" id="KW-1185">Reference proteome</keyword>
<dbReference type="EMBL" id="NESQ01000132">
    <property type="protein sequence ID" value="PUU78000.1"/>
    <property type="molecule type" value="Genomic_DNA"/>
</dbReference>
<comment type="caution">
    <text evidence="2">The sequence shown here is derived from an EMBL/GenBank/DDBJ whole genome shotgun (WGS) entry which is preliminary data.</text>
</comment>
<protein>
    <submittedName>
        <fullName evidence="2">Uncharacterized protein</fullName>
    </submittedName>
</protein>
<name>A0A2T6ZR79_TUBBO</name>
<proteinExistence type="predicted"/>